<protein>
    <submittedName>
        <fullName evidence="1">Uncharacterized protein</fullName>
    </submittedName>
</protein>
<dbReference type="OrthoDB" id="430271at2759"/>
<dbReference type="EMBL" id="LSRX01000069">
    <property type="protein sequence ID" value="OLQ10931.1"/>
    <property type="molecule type" value="Genomic_DNA"/>
</dbReference>
<name>A0A1Q9EU31_SYMMI</name>
<evidence type="ECO:0000313" key="2">
    <source>
        <dbReference type="Proteomes" id="UP000186817"/>
    </source>
</evidence>
<proteinExistence type="predicted"/>
<sequence length="195" mass="21906">MHKERVWQTDTQIRTIFTLPNADVYGSPGSIMVAFDQAGIEIAGSRIVIIKPDTAYWAGNWSPRESFVFASVWGPKQRRADRTVFGKGVLRVMGCAAGIPIHPQDAQGQPKLMKQGQAKVMNQGQVAQKPELMIESSWDSATWNSDLPSGIPRPPNRIHHVRHLNVLNRFKNRVEQFPDAFTTIVSSRRQTSDED</sequence>
<dbReference type="Proteomes" id="UP000186817">
    <property type="component" value="Unassembled WGS sequence"/>
</dbReference>
<dbReference type="AlphaFoldDB" id="A0A1Q9EU31"/>
<keyword evidence="2" id="KW-1185">Reference proteome</keyword>
<reference evidence="1 2" key="1">
    <citation type="submission" date="2016-02" db="EMBL/GenBank/DDBJ databases">
        <title>Genome analysis of coral dinoflagellate symbionts highlights evolutionary adaptations to a symbiotic lifestyle.</title>
        <authorList>
            <person name="Aranda M."/>
            <person name="Li Y."/>
            <person name="Liew Y.J."/>
            <person name="Baumgarten S."/>
            <person name="Simakov O."/>
            <person name="Wilson M."/>
            <person name="Piel J."/>
            <person name="Ashoor H."/>
            <person name="Bougouffa S."/>
            <person name="Bajic V.B."/>
            <person name="Ryu T."/>
            <person name="Ravasi T."/>
            <person name="Bayer T."/>
            <person name="Micklem G."/>
            <person name="Kim H."/>
            <person name="Bhak J."/>
            <person name="Lajeunesse T.C."/>
            <person name="Voolstra C.R."/>
        </authorList>
    </citation>
    <scope>NUCLEOTIDE SEQUENCE [LARGE SCALE GENOMIC DNA]</scope>
    <source>
        <strain evidence="1 2">CCMP2467</strain>
    </source>
</reference>
<evidence type="ECO:0000313" key="1">
    <source>
        <dbReference type="EMBL" id="OLQ10931.1"/>
    </source>
</evidence>
<organism evidence="1 2">
    <name type="scientific">Symbiodinium microadriaticum</name>
    <name type="common">Dinoflagellate</name>
    <name type="synonym">Zooxanthella microadriatica</name>
    <dbReference type="NCBI Taxonomy" id="2951"/>
    <lineage>
        <taxon>Eukaryota</taxon>
        <taxon>Sar</taxon>
        <taxon>Alveolata</taxon>
        <taxon>Dinophyceae</taxon>
        <taxon>Suessiales</taxon>
        <taxon>Symbiodiniaceae</taxon>
        <taxon>Symbiodinium</taxon>
    </lineage>
</organism>
<comment type="caution">
    <text evidence="1">The sequence shown here is derived from an EMBL/GenBank/DDBJ whole genome shotgun (WGS) entry which is preliminary data.</text>
</comment>
<accession>A0A1Q9EU31</accession>
<gene>
    <name evidence="1" type="ORF">AK812_SmicGene5336</name>
</gene>